<name>A0AAP0G2P5_9ASPA</name>
<dbReference type="GO" id="GO:0006396">
    <property type="term" value="P:RNA processing"/>
    <property type="evidence" value="ECO:0007669"/>
    <property type="project" value="InterPro"/>
</dbReference>
<keyword evidence="2" id="KW-0271">Exosome</keyword>
<dbReference type="Pfam" id="PF14382">
    <property type="entry name" value="ECR1_N"/>
    <property type="match status" value="1"/>
</dbReference>
<dbReference type="InterPro" id="IPR039771">
    <property type="entry name" value="Csl4"/>
</dbReference>
<dbReference type="EMBL" id="JBBWWQ010000012">
    <property type="protein sequence ID" value="KAK8934683.1"/>
    <property type="molecule type" value="Genomic_DNA"/>
</dbReference>
<dbReference type="Gene3D" id="2.40.50.100">
    <property type="match status" value="1"/>
</dbReference>
<sequence>MGGSAAGEETIVTPGEILGDSSDFIAGKGTYLAPNGRNIHASLTGHSRILPPAADSAEMRSTVEVVGYKARGAVPEAGVVVVARVTKVMARTASADILCVGSKAVKEKFTGSKMLGQLKLIKLIYTNLFGQVTL</sequence>
<evidence type="ECO:0000313" key="4">
    <source>
        <dbReference type="EMBL" id="KAK8934683.1"/>
    </source>
</evidence>
<comment type="caution">
    <text evidence="4">The sequence shown here is derived from an EMBL/GenBank/DDBJ whole genome shotgun (WGS) entry which is preliminary data.</text>
</comment>
<dbReference type="AlphaFoldDB" id="A0AAP0G2P5"/>
<dbReference type="GO" id="GO:0005737">
    <property type="term" value="C:cytoplasm"/>
    <property type="evidence" value="ECO:0007669"/>
    <property type="project" value="TreeGrafter"/>
</dbReference>
<dbReference type="GO" id="GO:0000176">
    <property type="term" value="C:nuclear exosome (RNase complex)"/>
    <property type="evidence" value="ECO:0007669"/>
    <property type="project" value="TreeGrafter"/>
</dbReference>
<comment type="subcellular location">
    <subcellularLocation>
        <location evidence="1">Nucleus</location>
        <location evidence="1">Nucleolus</location>
    </subcellularLocation>
</comment>
<dbReference type="GO" id="GO:0005730">
    <property type="term" value="C:nucleolus"/>
    <property type="evidence" value="ECO:0007669"/>
    <property type="project" value="UniProtKB-SubCell"/>
</dbReference>
<proteinExistence type="predicted"/>
<dbReference type="InterPro" id="IPR012340">
    <property type="entry name" value="NA-bd_OB-fold"/>
</dbReference>
<gene>
    <name evidence="4" type="ORF">KSP39_PZI014837</name>
</gene>
<accession>A0AAP0G2P5</accession>
<dbReference type="Proteomes" id="UP001418222">
    <property type="component" value="Unassembled WGS sequence"/>
</dbReference>
<dbReference type="PANTHER" id="PTHR12686">
    <property type="entry name" value="3'-5' EXORIBONUCLEASE CSL4-RELATED"/>
    <property type="match status" value="1"/>
</dbReference>
<dbReference type="Gene3D" id="2.40.50.140">
    <property type="entry name" value="Nucleic acid-binding proteins"/>
    <property type="match status" value="1"/>
</dbReference>
<dbReference type="SUPFAM" id="SSF110324">
    <property type="entry name" value="Ribosomal L27 protein-like"/>
    <property type="match status" value="1"/>
</dbReference>
<dbReference type="InterPro" id="IPR025721">
    <property type="entry name" value="Exosome_cplx_N_dom"/>
</dbReference>
<dbReference type="PANTHER" id="PTHR12686:SF8">
    <property type="entry name" value="EXOSOME COMPLEX COMPONENT CSL4"/>
    <property type="match status" value="1"/>
</dbReference>
<keyword evidence="5" id="KW-1185">Reference proteome</keyword>
<evidence type="ECO:0000256" key="2">
    <source>
        <dbReference type="ARBA" id="ARBA00022835"/>
    </source>
</evidence>
<evidence type="ECO:0000259" key="3">
    <source>
        <dbReference type="Pfam" id="PF14382"/>
    </source>
</evidence>
<feature type="domain" description="Exosome complex component N-terminal" evidence="3">
    <location>
        <begin position="11"/>
        <end position="47"/>
    </location>
</feature>
<protein>
    <recommendedName>
        <fullName evidence="3">Exosome complex component N-terminal domain-containing protein</fullName>
    </recommendedName>
</protein>
<evidence type="ECO:0000256" key="1">
    <source>
        <dbReference type="ARBA" id="ARBA00004604"/>
    </source>
</evidence>
<organism evidence="4 5">
    <name type="scientific">Platanthera zijinensis</name>
    <dbReference type="NCBI Taxonomy" id="2320716"/>
    <lineage>
        <taxon>Eukaryota</taxon>
        <taxon>Viridiplantae</taxon>
        <taxon>Streptophyta</taxon>
        <taxon>Embryophyta</taxon>
        <taxon>Tracheophyta</taxon>
        <taxon>Spermatophyta</taxon>
        <taxon>Magnoliopsida</taxon>
        <taxon>Liliopsida</taxon>
        <taxon>Asparagales</taxon>
        <taxon>Orchidaceae</taxon>
        <taxon>Orchidoideae</taxon>
        <taxon>Orchideae</taxon>
        <taxon>Orchidinae</taxon>
        <taxon>Platanthera</taxon>
    </lineage>
</organism>
<evidence type="ECO:0000313" key="5">
    <source>
        <dbReference type="Proteomes" id="UP001418222"/>
    </source>
</evidence>
<reference evidence="4 5" key="1">
    <citation type="journal article" date="2022" name="Nat. Plants">
        <title>Genomes of leafy and leafless Platanthera orchids illuminate the evolution of mycoheterotrophy.</title>
        <authorList>
            <person name="Li M.H."/>
            <person name="Liu K.W."/>
            <person name="Li Z."/>
            <person name="Lu H.C."/>
            <person name="Ye Q.L."/>
            <person name="Zhang D."/>
            <person name="Wang J.Y."/>
            <person name="Li Y.F."/>
            <person name="Zhong Z.M."/>
            <person name="Liu X."/>
            <person name="Yu X."/>
            <person name="Liu D.K."/>
            <person name="Tu X.D."/>
            <person name="Liu B."/>
            <person name="Hao Y."/>
            <person name="Liao X.Y."/>
            <person name="Jiang Y.T."/>
            <person name="Sun W.H."/>
            <person name="Chen J."/>
            <person name="Chen Y.Q."/>
            <person name="Ai Y."/>
            <person name="Zhai J.W."/>
            <person name="Wu S.S."/>
            <person name="Zhou Z."/>
            <person name="Hsiao Y.Y."/>
            <person name="Wu W.L."/>
            <person name="Chen Y.Y."/>
            <person name="Lin Y.F."/>
            <person name="Hsu J.L."/>
            <person name="Li C.Y."/>
            <person name="Wang Z.W."/>
            <person name="Zhao X."/>
            <person name="Zhong W.Y."/>
            <person name="Ma X.K."/>
            <person name="Ma L."/>
            <person name="Huang J."/>
            <person name="Chen G.Z."/>
            <person name="Huang M.Z."/>
            <person name="Huang L."/>
            <person name="Peng D.H."/>
            <person name="Luo Y.B."/>
            <person name="Zou S.Q."/>
            <person name="Chen S.P."/>
            <person name="Lan S."/>
            <person name="Tsai W.C."/>
            <person name="Van de Peer Y."/>
            <person name="Liu Z.J."/>
        </authorList>
    </citation>
    <scope>NUCLEOTIDE SEQUENCE [LARGE SCALE GENOMIC DNA]</scope>
    <source>
        <strain evidence="4">Lor287</strain>
    </source>
</reference>